<name>A0A9D4XWX4_PEA</name>
<comment type="caution">
    <text evidence="2">The sequence shown here is derived from an EMBL/GenBank/DDBJ whole genome shotgun (WGS) entry which is preliminary data.</text>
</comment>
<proteinExistence type="predicted"/>
<evidence type="ECO:0000313" key="2">
    <source>
        <dbReference type="EMBL" id="KAI5427833.1"/>
    </source>
</evidence>
<dbReference type="AlphaFoldDB" id="A0A9D4XWX4"/>
<dbReference type="EMBL" id="JAMSHJ010000003">
    <property type="protein sequence ID" value="KAI5427833.1"/>
    <property type="molecule type" value="Genomic_DNA"/>
</dbReference>
<reference evidence="2 3" key="1">
    <citation type="journal article" date="2022" name="Nat. Genet.">
        <title>Improved pea reference genome and pan-genome highlight genomic features and evolutionary characteristics.</title>
        <authorList>
            <person name="Yang T."/>
            <person name="Liu R."/>
            <person name="Luo Y."/>
            <person name="Hu S."/>
            <person name="Wang D."/>
            <person name="Wang C."/>
            <person name="Pandey M.K."/>
            <person name="Ge S."/>
            <person name="Xu Q."/>
            <person name="Li N."/>
            <person name="Li G."/>
            <person name="Huang Y."/>
            <person name="Saxena R.K."/>
            <person name="Ji Y."/>
            <person name="Li M."/>
            <person name="Yan X."/>
            <person name="He Y."/>
            <person name="Liu Y."/>
            <person name="Wang X."/>
            <person name="Xiang C."/>
            <person name="Varshney R.K."/>
            <person name="Ding H."/>
            <person name="Gao S."/>
            <person name="Zong X."/>
        </authorList>
    </citation>
    <scope>NUCLEOTIDE SEQUENCE [LARGE SCALE GENOMIC DNA]</scope>
    <source>
        <strain evidence="2 3">cv. Zhongwan 6</strain>
    </source>
</reference>
<evidence type="ECO:0000313" key="3">
    <source>
        <dbReference type="Proteomes" id="UP001058974"/>
    </source>
</evidence>
<protein>
    <submittedName>
        <fullName evidence="2">Uncharacterized protein</fullName>
    </submittedName>
</protein>
<dbReference type="Proteomes" id="UP001058974">
    <property type="component" value="Chromosome 3"/>
</dbReference>
<accession>A0A9D4XWX4</accession>
<keyword evidence="3" id="KW-1185">Reference proteome</keyword>
<evidence type="ECO:0000256" key="1">
    <source>
        <dbReference type="SAM" id="MobiDB-lite"/>
    </source>
</evidence>
<dbReference type="Gramene" id="Psat03G0302100-T1">
    <property type="protein sequence ID" value="KAI5427833.1"/>
    <property type="gene ID" value="KIW84_033021"/>
</dbReference>
<feature type="compositionally biased region" description="Basic and acidic residues" evidence="1">
    <location>
        <begin position="1"/>
        <end position="14"/>
    </location>
</feature>
<organism evidence="2 3">
    <name type="scientific">Pisum sativum</name>
    <name type="common">Garden pea</name>
    <name type="synonym">Lathyrus oleraceus</name>
    <dbReference type="NCBI Taxonomy" id="3888"/>
    <lineage>
        <taxon>Eukaryota</taxon>
        <taxon>Viridiplantae</taxon>
        <taxon>Streptophyta</taxon>
        <taxon>Embryophyta</taxon>
        <taxon>Tracheophyta</taxon>
        <taxon>Spermatophyta</taxon>
        <taxon>Magnoliopsida</taxon>
        <taxon>eudicotyledons</taxon>
        <taxon>Gunneridae</taxon>
        <taxon>Pentapetalae</taxon>
        <taxon>rosids</taxon>
        <taxon>fabids</taxon>
        <taxon>Fabales</taxon>
        <taxon>Fabaceae</taxon>
        <taxon>Papilionoideae</taxon>
        <taxon>50 kb inversion clade</taxon>
        <taxon>NPAAA clade</taxon>
        <taxon>Hologalegina</taxon>
        <taxon>IRL clade</taxon>
        <taxon>Fabeae</taxon>
        <taxon>Lathyrus</taxon>
    </lineage>
</organism>
<gene>
    <name evidence="2" type="ORF">KIW84_033021</name>
</gene>
<feature type="region of interest" description="Disordered" evidence="1">
    <location>
        <begin position="1"/>
        <end position="23"/>
    </location>
</feature>
<sequence length="197" mass="22842">MSSQIRDKGKEKTSSSRGPLDLSRLFPTSKQQKRYEAFFHQKKLMKPKHGSFVSFPDVVFSFPAIYEGLGLDNLIREPVDFYPKLVKVLYPNMILKRGKLTYMVKGVPISMNAYALAIILGIPSGGCEIRVNSKSSWDNYDKQTFCYSLSRLSGEQFYNKRKKNSRGLPECVYWSPTKFTLYDRMLHYFLVYHMLTS</sequence>